<dbReference type="InterPro" id="IPR012576">
    <property type="entry name" value="NDUFB3"/>
</dbReference>
<reference evidence="16" key="3">
    <citation type="submission" date="2025-08" db="UniProtKB">
        <authorList>
            <consortium name="Ensembl"/>
        </authorList>
    </citation>
    <scope>IDENTIFICATION</scope>
    <source>
        <strain evidence="16">HNI</strain>
    </source>
</reference>
<accession>A0A3P9M0Q0</accession>
<evidence type="ECO:0000256" key="10">
    <source>
        <dbReference type="ARBA" id="ARBA00022989"/>
    </source>
</evidence>
<evidence type="ECO:0000256" key="3">
    <source>
        <dbReference type="ARBA" id="ARBA00005667"/>
    </source>
</evidence>
<evidence type="ECO:0000256" key="13">
    <source>
        <dbReference type="ARBA" id="ARBA00030217"/>
    </source>
</evidence>
<evidence type="ECO:0000256" key="6">
    <source>
        <dbReference type="ARBA" id="ARBA00022660"/>
    </source>
</evidence>
<organism evidence="16 17">
    <name type="scientific">Oryzias latipes</name>
    <name type="common">Japanese rice fish</name>
    <name type="synonym">Japanese killifish</name>
    <dbReference type="NCBI Taxonomy" id="8090"/>
    <lineage>
        <taxon>Eukaryota</taxon>
        <taxon>Metazoa</taxon>
        <taxon>Chordata</taxon>
        <taxon>Craniata</taxon>
        <taxon>Vertebrata</taxon>
        <taxon>Euteleostomi</taxon>
        <taxon>Actinopterygii</taxon>
        <taxon>Neopterygii</taxon>
        <taxon>Teleostei</taxon>
        <taxon>Neoteleostei</taxon>
        <taxon>Acanthomorphata</taxon>
        <taxon>Ovalentaria</taxon>
        <taxon>Atherinomorphae</taxon>
        <taxon>Beloniformes</taxon>
        <taxon>Adrianichthyidae</taxon>
        <taxon>Oryziinae</taxon>
        <taxon>Oryzias</taxon>
    </lineage>
</organism>
<evidence type="ECO:0000313" key="17">
    <source>
        <dbReference type="Proteomes" id="UP000265180"/>
    </source>
</evidence>
<dbReference type="PANTHER" id="PTHR15082">
    <property type="entry name" value="NADH-UBIQUINONE OXIDOREDUCTASE B12 SUBUNIT"/>
    <property type="match status" value="1"/>
</dbReference>
<evidence type="ECO:0000256" key="4">
    <source>
        <dbReference type="ARBA" id="ARBA00018680"/>
    </source>
</evidence>
<dbReference type="Pfam" id="PF08122">
    <property type="entry name" value="NDUF_B12"/>
    <property type="match status" value="1"/>
</dbReference>
<sequence length="94" mass="10514">MGGDHGHSNSKLSMPDWRQWETKGTPLEFTQQRLAARGLKDPWASNEAWRYTGGFARAVTFSDVLLRGFKWGFAAFTVALAIEYAVFPPKKGGH</sequence>
<evidence type="ECO:0000256" key="15">
    <source>
        <dbReference type="SAM" id="Phobius"/>
    </source>
</evidence>
<comment type="function">
    <text evidence="1">Accessory subunit of the mitochondrial membrane respiratory chain NADH dehydrogenase (Complex I), that is believed not to be involved in catalysis. Complex I functions in the transfer of electrons from NADH to the respiratory chain. The immediate electron acceptor for the enzyme is believed to be ubiquinone.</text>
</comment>
<reference evidence="16 17" key="2">
    <citation type="submission" date="2017-04" db="EMBL/GenBank/DDBJ databases">
        <title>CpG methylation of centromeres and impact of large insertions on vertebrate speciation.</title>
        <authorList>
            <person name="Ichikawa K."/>
            <person name="Yoshimura J."/>
            <person name="Morishita S."/>
        </authorList>
    </citation>
    <scope>NUCLEOTIDE SEQUENCE</scope>
    <source>
        <strain evidence="16 17">HNI</strain>
    </source>
</reference>
<proteinExistence type="inferred from homology"/>
<reference evidence="16" key="4">
    <citation type="submission" date="2025-09" db="UniProtKB">
        <authorList>
            <consortium name="Ensembl"/>
        </authorList>
    </citation>
    <scope>IDENTIFICATION</scope>
    <source>
        <strain evidence="16">HNI</strain>
    </source>
</reference>
<keyword evidence="6" id="KW-0679">Respiratory chain</keyword>
<evidence type="ECO:0000313" key="16">
    <source>
        <dbReference type="Ensembl" id="ENSORLP00020026622.1"/>
    </source>
</evidence>
<dbReference type="Ensembl" id="ENSORLT00020001433.1">
    <property type="protein sequence ID" value="ENSORLP00020026622.1"/>
    <property type="gene ID" value="ENSORLG00020009191.1"/>
</dbReference>
<name>A0A3P9M0Q0_ORYLA</name>
<protein>
    <recommendedName>
        <fullName evidence="4">NADH dehydrogenase [ubiquinone] 1 beta subcomplex subunit 3</fullName>
    </recommendedName>
    <alternativeName>
        <fullName evidence="13">Complex I-B12</fullName>
    </alternativeName>
    <alternativeName>
        <fullName evidence="14">NADH-ubiquinone oxidoreductase B12 subunit</fullName>
    </alternativeName>
</protein>
<evidence type="ECO:0000256" key="2">
    <source>
        <dbReference type="ARBA" id="ARBA00004298"/>
    </source>
</evidence>
<keyword evidence="10 15" id="KW-1133">Transmembrane helix</keyword>
<keyword evidence="5" id="KW-0813">Transport</keyword>
<evidence type="ECO:0000256" key="9">
    <source>
        <dbReference type="ARBA" id="ARBA00022982"/>
    </source>
</evidence>
<dbReference type="GO" id="GO:0005743">
    <property type="term" value="C:mitochondrial inner membrane"/>
    <property type="evidence" value="ECO:0007669"/>
    <property type="project" value="UniProtKB-SubCell"/>
</dbReference>
<keyword evidence="11" id="KW-0496">Mitochondrion</keyword>
<evidence type="ECO:0000256" key="7">
    <source>
        <dbReference type="ARBA" id="ARBA00022692"/>
    </source>
</evidence>
<feature type="transmembrane region" description="Helical" evidence="15">
    <location>
        <begin position="69"/>
        <end position="87"/>
    </location>
</feature>
<comment type="subcellular location">
    <subcellularLocation>
        <location evidence="2">Mitochondrion inner membrane</location>
        <topology evidence="2">Single-pass membrane protein</topology>
        <orientation evidence="2">Matrix side</orientation>
    </subcellularLocation>
</comment>
<reference key="1">
    <citation type="journal article" date="2007" name="Nature">
        <title>The medaka draft genome and insights into vertebrate genome evolution.</title>
        <authorList>
            <person name="Kasahara M."/>
            <person name="Naruse K."/>
            <person name="Sasaki S."/>
            <person name="Nakatani Y."/>
            <person name="Qu W."/>
            <person name="Ahsan B."/>
            <person name="Yamada T."/>
            <person name="Nagayasu Y."/>
            <person name="Doi K."/>
            <person name="Kasai Y."/>
            <person name="Jindo T."/>
            <person name="Kobayashi D."/>
            <person name="Shimada A."/>
            <person name="Toyoda A."/>
            <person name="Kuroki Y."/>
            <person name="Fujiyama A."/>
            <person name="Sasaki T."/>
            <person name="Shimizu A."/>
            <person name="Asakawa S."/>
            <person name="Shimizu N."/>
            <person name="Hashimoto S."/>
            <person name="Yang J."/>
            <person name="Lee Y."/>
            <person name="Matsushima K."/>
            <person name="Sugano S."/>
            <person name="Sakaizumi M."/>
            <person name="Narita T."/>
            <person name="Ohishi K."/>
            <person name="Haga S."/>
            <person name="Ohta F."/>
            <person name="Nomoto H."/>
            <person name="Nogata K."/>
            <person name="Morishita T."/>
            <person name="Endo T."/>
            <person name="Shin-I T."/>
            <person name="Takeda H."/>
            <person name="Morishita S."/>
            <person name="Kohara Y."/>
        </authorList>
    </citation>
    <scope>NUCLEOTIDE SEQUENCE [LARGE SCALE GENOMIC DNA]</scope>
    <source>
        <strain>Hd-rR</strain>
    </source>
</reference>
<dbReference type="GO" id="GO:0022900">
    <property type="term" value="P:electron transport chain"/>
    <property type="evidence" value="ECO:0007669"/>
    <property type="project" value="InterPro"/>
</dbReference>
<dbReference type="Proteomes" id="UP000265180">
    <property type="component" value="Chromosome 17"/>
</dbReference>
<keyword evidence="7 15" id="KW-0812">Transmembrane</keyword>
<keyword evidence="9" id="KW-0249">Electron transport</keyword>
<evidence type="ECO:0000256" key="12">
    <source>
        <dbReference type="ARBA" id="ARBA00023136"/>
    </source>
</evidence>
<evidence type="ECO:0000256" key="11">
    <source>
        <dbReference type="ARBA" id="ARBA00023128"/>
    </source>
</evidence>
<comment type="similarity">
    <text evidence="3">Belongs to the complex I NDUFB3 subunit family.</text>
</comment>
<dbReference type="AlphaFoldDB" id="A0A3P9M0Q0"/>
<evidence type="ECO:0000256" key="8">
    <source>
        <dbReference type="ARBA" id="ARBA00022792"/>
    </source>
</evidence>
<dbReference type="PANTHER" id="PTHR15082:SF2">
    <property type="entry name" value="NADH DEHYDROGENASE [UBIQUINONE] 1 BETA SUBCOMPLEX SUBUNIT 3"/>
    <property type="match status" value="1"/>
</dbReference>
<evidence type="ECO:0000256" key="1">
    <source>
        <dbReference type="ARBA" id="ARBA00003195"/>
    </source>
</evidence>
<evidence type="ECO:0000256" key="14">
    <source>
        <dbReference type="ARBA" id="ARBA00032688"/>
    </source>
</evidence>
<evidence type="ECO:0000256" key="5">
    <source>
        <dbReference type="ARBA" id="ARBA00022448"/>
    </source>
</evidence>
<keyword evidence="8" id="KW-0999">Mitochondrion inner membrane</keyword>
<keyword evidence="12 15" id="KW-0472">Membrane</keyword>